<name>A0A1X6NN02_PORUM</name>
<dbReference type="InterPro" id="IPR050224">
    <property type="entry name" value="TALE_homeobox"/>
</dbReference>
<feature type="region of interest" description="Disordered" evidence="4">
    <location>
        <begin position="196"/>
        <end position="215"/>
    </location>
</feature>
<proteinExistence type="predicted"/>
<organism evidence="6 7">
    <name type="scientific">Porphyra umbilicalis</name>
    <name type="common">Purple laver</name>
    <name type="synonym">Red alga</name>
    <dbReference type="NCBI Taxonomy" id="2786"/>
    <lineage>
        <taxon>Eukaryota</taxon>
        <taxon>Rhodophyta</taxon>
        <taxon>Bangiophyceae</taxon>
        <taxon>Bangiales</taxon>
        <taxon>Bangiaceae</taxon>
        <taxon>Porphyra</taxon>
    </lineage>
</organism>
<dbReference type="GO" id="GO:0003677">
    <property type="term" value="F:DNA binding"/>
    <property type="evidence" value="ECO:0007669"/>
    <property type="project" value="UniProtKB-KW"/>
</dbReference>
<evidence type="ECO:0000256" key="4">
    <source>
        <dbReference type="SAM" id="MobiDB-lite"/>
    </source>
</evidence>
<feature type="region of interest" description="Disordered" evidence="4">
    <location>
        <begin position="567"/>
        <end position="630"/>
    </location>
</feature>
<dbReference type="Pfam" id="PF05920">
    <property type="entry name" value="Homeobox_KN"/>
    <property type="match status" value="1"/>
</dbReference>
<evidence type="ECO:0000259" key="5">
    <source>
        <dbReference type="Pfam" id="PF05920"/>
    </source>
</evidence>
<dbReference type="OrthoDB" id="10056939at2759"/>
<feature type="compositionally biased region" description="Acidic residues" evidence="4">
    <location>
        <begin position="567"/>
        <end position="581"/>
    </location>
</feature>
<feature type="compositionally biased region" description="Low complexity" evidence="4">
    <location>
        <begin position="616"/>
        <end position="628"/>
    </location>
</feature>
<dbReference type="Gene3D" id="1.10.10.60">
    <property type="entry name" value="Homeodomain-like"/>
    <property type="match status" value="1"/>
</dbReference>
<evidence type="ECO:0000256" key="2">
    <source>
        <dbReference type="ARBA" id="ARBA00023155"/>
    </source>
</evidence>
<sequence>MHPWCAPPAYPSAIAAVPPLWGSGVTPLRAVHDVGLPASPTNVSPMTPPVLASGGPGVLPGCPQPPSLPPLRCGYGRPSRVAVGEWRPPPAPRPGAPTVGTAGVSAALTLPPLGGRADGAFWSSLHPLSPVDSLPGSLPTTPMGAGGVRGRAPHPLSLPPLQPTLPPVVRPTGRASTPRPGPVGLRTHVVVADARAAPLDGSSDHERGRALPAPVPWRVDSALPCAVPPRRRPAAPTDAPRQRPTKKARKADKAVRRAPSPRQQTTAVKGKAVASAASAPASSGTASSKSLWQPPQEAAPASPNLPPLNPFSPQLVTAARDAEAVIHNCALTDAWRQFSGLPMRPPPPAAVSPAANTTPSDGGDRAFPPSDEADLMQLADSLATILASEKVTLLSTAARQLGAIRATYGAYCAAAALEELSQRAYRFVPPAEVTSRRRWITSRFAAARQRVLDKYAAYARVGRFFLGAAAAAAAAGATHAAATGAAPARSGRRSRPKGGVRRGGLDAHVAGQLKCWLLDHIEHPYASRTEKQALSAMTGLTVLQISNYLINARVRWWSDVYTLLTDTGEEADGDGSGEEETGGGKASGDDTTAAAAPSGSTTPLEEADGPRRARRSPSMTGPSSSPGPELFFVDEHNRLLRLFTGSFSLSPTSKVPLVGPAGDVSPLASYQLATARSA</sequence>
<dbReference type="InterPro" id="IPR008422">
    <property type="entry name" value="KN_HD"/>
</dbReference>
<feature type="region of interest" description="Disordered" evidence="4">
    <location>
        <begin position="220"/>
        <end position="307"/>
    </location>
</feature>
<evidence type="ECO:0000256" key="3">
    <source>
        <dbReference type="ARBA" id="ARBA00023242"/>
    </source>
</evidence>
<accession>A0A1X6NN02</accession>
<evidence type="ECO:0000313" key="6">
    <source>
        <dbReference type="EMBL" id="OSX69920.1"/>
    </source>
</evidence>
<dbReference type="CDD" id="cd00086">
    <property type="entry name" value="homeodomain"/>
    <property type="match status" value="1"/>
</dbReference>
<dbReference type="Proteomes" id="UP000218209">
    <property type="component" value="Unassembled WGS sequence"/>
</dbReference>
<dbReference type="PANTHER" id="PTHR11850">
    <property type="entry name" value="HOMEOBOX PROTEIN TRANSCRIPTION FACTORS"/>
    <property type="match status" value="1"/>
</dbReference>
<dbReference type="AlphaFoldDB" id="A0A1X6NN02"/>
<feature type="compositionally biased region" description="Low complexity" evidence="4">
    <location>
        <begin position="589"/>
        <end position="603"/>
    </location>
</feature>
<keyword evidence="1" id="KW-0238">DNA-binding</keyword>
<feature type="domain" description="KN homeodomain" evidence="5">
    <location>
        <begin position="516"/>
        <end position="555"/>
    </location>
</feature>
<evidence type="ECO:0000256" key="1">
    <source>
        <dbReference type="ARBA" id="ARBA00023125"/>
    </source>
</evidence>
<feature type="compositionally biased region" description="Low complexity" evidence="4">
    <location>
        <begin position="351"/>
        <end position="360"/>
    </location>
</feature>
<protein>
    <recommendedName>
        <fullName evidence="5">KN homeodomain domain-containing protein</fullName>
    </recommendedName>
</protein>
<keyword evidence="3" id="KW-0539">Nucleus</keyword>
<feature type="region of interest" description="Disordered" evidence="4">
    <location>
        <begin position="157"/>
        <end position="184"/>
    </location>
</feature>
<feature type="compositionally biased region" description="Basic residues" evidence="4">
    <location>
        <begin position="490"/>
        <end position="500"/>
    </location>
</feature>
<reference evidence="6 7" key="1">
    <citation type="submission" date="2017-03" db="EMBL/GenBank/DDBJ databases">
        <title>WGS assembly of Porphyra umbilicalis.</title>
        <authorList>
            <person name="Brawley S.H."/>
            <person name="Blouin N.A."/>
            <person name="Ficko-Blean E."/>
            <person name="Wheeler G.L."/>
            <person name="Lohr M."/>
            <person name="Goodson H.V."/>
            <person name="Jenkins J.W."/>
            <person name="Blaby-Haas C.E."/>
            <person name="Helliwell K.E."/>
            <person name="Chan C."/>
            <person name="Marriage T."/>
            <person name="Bhattacharya D."/>
            <person name="Klein A.S."/>
            <person name="Badis Y."/>
            <person name="Brodie J."/>
            <person name="Cao Y."/>
            <person name="Collen J."/>
            <person name="Dittami S.M."/>
            <person name="Gachon C.M."/>
            <person name="Green B.R."/>
            <person name="Karpowicz S."/>
            <person name="Kim J.W."/>
            <person name="Kudahl U."/>
            <person name="Lin S."/>
            <person name="Michel G."/>
            <person name="Mittag M."/>
            <person name="Olson B.J."/>
            <person name="Pangilinan J."/>
            <person name="Peng Y."/>
            <person name="Qiu H."/>
            <person name="Shu S."/>
            <person name="Singer J.T."/>
            <person name="Smith A.G."/>
            <person name="Sprecher B.N."/>
            <person name="Wagner V."/>
            <person name="Wang W."/>
            <person name="Wang Z.-Y."/>
            <person name="Yan J."/>
            <person name="Yarish C."/>
            <person name="Zoeuner-Riek S."/>
            <person name="Zhuang Y."/>
            <person name="Zou Y."/>
            <person name="Lindquist E.A."/>
            <person name="Grimwood J."/>
            <person name="Barry K."/>
            <person name="Rokhsar D.S."/>
            <person name="Schmutz J."/>
            <person name="Stiller J.W."/>
            <person name="Grossman A.R."/>
            <person name="Prochnik S.E."/>
        </authorList>
    </citation>
    <scope>NUCLEOTIDE SEQUENCE [LARGE SCALE GENOMIC DNA]</scope>
    <source>
        <strain evidence="6">4086291</strain>
    </source>
</reference>
<dbReference type="SUPFAM" id="SSF46689">
    <property type="entry name" value="Homeodomain-like"/>
    <property type="match status" value="1"/>
</dbReference>
<feature type="region of interest" description="Disordered" evidence="4">
    <location>
        <begin position="483"/>
        <end position="504"/>
    </location>
</feature>
<dbReference type="GO" id="GO:0006355">
    <property type="term" value="P:regulation of DNA-templated transcription"/>
    <property type="evidence" value="ECO:0007669"/>
    <property type="project" value="InterPro"/>
</dbReference>
<dbReference type="InterPro" id="IPR009057">
    <property type="entry name" value="Homeodomain-like_sf"/>
</dbReference>
<dbReference type="EMBL" id="KV919357">
    <property type="protein sequence ID" value="OSX69920.1"/>
    <property type="molecule type" value="Genomic_DNA"/>
</dbReference>
<evidence type="ECO:0000313" key="7">
    <source>
        <dbReference type="Proteomes" id="UP000218209"/>
    </source>
</evidence>
<feature type="compositionally biased region" description="Low complexity" evidence="4">
    <location>
        <begin position="265"/>
        <end position="290"/>
    </location>
</feature>
<dbReference type="InterPro" id="IPR001356">
    <property type="entry name" value="HD"/>
</dbReference>
<feature type="compositionally biased region" description="Pro residues" evidence="4">
    <location>
        <begin position="157"/>
        <end position="169"/>
    </location>
</feature>
<feature type="region of interest" description="Disordered" evidence="4">
    <location>
        <begin position="340"/>
        <end position="371"/>
    </location>
</feature>
<keyword evidence="2" id="KW-0371">Homeobox</keyword>
<keyword evidence="7" id="KW-1185">Reference proteome</keyword>
<gene>
    <name evidence="6" type="ORF">BU14_1010s0003</name>
</gene>